<reference evidence="2 3" key="1">
    <citation type="submission" date="2023-08" db="EMBL/GenBank/DDBJ databases">
        <title>Nocardioides seae sp. nov., a bacterium isolated from a soil.</title>
        <authorList>
            <person name="Wang X."/>
        </authorList>
    </citation>
    <scope>NUCLEOTIDE SEQUENCE [LARGE SCALE GENOMIC DNA]</scope>
    <source>
        <strain evidence="2 3">YZH12</strain>
    </source>
</reference>
<evidence type="ECO:0000259" key="1">
    <source>
        <dbReference type="Pfam" id="PF13649"/>
    </source>
</evidence>
<dbReference type="InterPro" id="IPR029063">
    <property type="entry name" value="SAM-dependent_MTases_sf"/>
</dbReference>
<dbReference type="Proteomes" id="UP001268542">
    <property type="component" value="Unassembled WGS sequence"/>
</dbReference>
<organism evidence="2 3">
    <name type="scientific">Nocardioides imazamoxiresistens</name>
    <dbReference type="NCBI Taxonomy" id="3231893"/>
    <lineage>
        <taxon>Bacteria</taxon>
        <taxon>Bacillati</taxon>
        <taxon>Actinomycetota</taxon>
        <taxon>Actinomycetes</taxon>
        <taxon>Propionibacteriales</taxon>
        <taxon>Nocardioidaceae</taxon>
        <taxon>Nocardioides</taxon>
    </lineage>
</organism>
<accession>A0ABU3PY28</accession>
<feature type="domain" description="Methyltransferase" evidence="1">
    <location>
        <begin position="171"/>
        <end position="262"/>
    </location>
</feature>
<dbReference type="RefSeq" id="WP_315733643.1">
    <property type="nucleotide sequence ID" value="NZ_JAVYII010000006.1"/>
</dbReference>
<dbReference type="InterPro" id="IPR041698">
    <property type="entry name" value="Methyltransf_25"/>
</dbReference>
<keyword evidence="2" id="KW-0489">Methyltransferase</keyword>
<dbReference type="EMBL" id="JAVYII010000006">
    <property type="protein sequence ID" value="MDT9594146.1"/>
    <property type="molecule type" value="Genomic_DNA"/>
</dbReference>
<name>A0ABU3PY28_9ACTN</name>
<keyword evidence="3" id="KW-1185">Reference proteome</keyword>
<dbReference type="SUPFAM" id="SSF53335">
    <property type="entry name" value="S-adenosyl-L-methionine-dependent methyltransferases"/>
    <property type="match status" value="1"/>
</dbReference>
<dbReference type="GO" id="GO:0008168">
    <property type="term" value="F:methyltransferase activity"/>
    <property type="evidence" value="ECO:0007669"/>
    <property type="project" value="UniProtKB-KW"/>
</dbReference>
<sequence length="317" mass="34271">MSRAGLDPPGVAEVRPLDPFTPVAADGAYRDDVVEVRAVGGHRSRRGLHTVRTTHFDLTPAGDGRRIRIEHVLRDEQVDDDIAGLVSTELFGPGWLRGVAMFERVFTGVVRSVRPDPAAAWALFYRNTMERLDAEQRAGTHPSGPGGAHGTIAEYAPVYAHAEGLLADGSVLETGCCFGFLSLRLAAAGRSVTASDLAPGTVRLLGETARRLDLPVRTLVADAAHHPHPDAAFDNVLVLHLLEHVDADHGRQVLAEALRLARRRVVVAVPLEDVAEETWGHVRTISLADLDAWGAATGRPYDVHELHGGWLVVDLDR</sequence>
<dbReference type="GO" id="GO:0032259">
    <property type="term" value="P:methylation"/>
    <property type="evidence" value="ECO:0007669"/>
    <property type="project" value="UniProtKB-KW"/>
</dbReference>
<evidence type="ECO:0000313" key="3">
    <source>
        <dbReference type="Proteomes" id="UP001268542"/>
    </source>
</evidence>
<gene>
    <name evidence="2" type="primary">mftM</name>
    <name evidence="2" type="ORF">RDV89_13770</name>
</gene>
<keyword evidence="2" id="KW-0808">Transferase</keyword>
<dbReference type="Pfam" id="PF13649">
    <property type="entry name" value="Methyltransf_25"/>
    <property type="match status" value="1"/>
</dbReference>
<dbReference type="Gene3D" id="3.40.50.150">
    <property type="entry name" value="Vaccinia Virus protein VP39"/>
    <property type="match status" value="1"/>
</dbReference>
<proteinExistence type="predicted"/>
<comment type="caution">
    <text evidence="2">The sequence shown here is derived from an EMBL/GenBank/DDBJ whole genome shotgun (WGS) entry which is preliminary data.</text>
</comment>
<evidence type="ECO:0000313" key="2">
    <source>
        <dbReference type="EMBL" id="MDT9594146.1"/>
    </source>
</evidence>
<protein>
    <submittedName>
        <fullName evidence="2">Mycofactocin oligosaccharide methyltransferase MftM</fullName>
    </submittedName>
</protein>
<dbReference type="NCBIfam" id="NF041255">
    <property type="entry name" value="mycofact_MftM"/>
    <property type="match status" value="1"/>
</dbReference>